<comment type="similarity">
    <text evidence="2">Belongs to the GerABKC lipoprotein family.</text>
</comment>
<dbReference type="AlphaFoldDB" id="A0A4Q9DXB4"/>
<dbReference type="InterPro" id="IPR046953">
    <property type="entry name" value="Spore_GerAC-like_C"/>
</dbReference>
<dbReference type="OrthoDB" id="2380468at2"/>
<evidence type="ECO:0000256" key="6">
    <source>
        <dbReference type="ARBA" id="ARBA00023139"/>
    </source>
</evidence>
<feature type="domain" description="Spore germination protein N-terminal" evidence="9">
    <location>
        <begin position="23"/>
        <end position="196"/>
    </location>
</feature>
<comment type="subcellular location">
    <subcellularLocation>
        <location evidence="1">Membrane</location>
        <topology evidence="1">Lipid-anchor</topology>
    </subcellularLocation>
</comment>
<feature type="domain" description="Spore germination GerAC-like C-terminal" evidence="8">
    <location>
        <begin position="215"/>
        <end position="371"/>
    </location>
</feature>
<organism evidence="10 11">
    <name type="scientific">Paenibacillus thalictri</name>
    <dbReference type="NCBI Taxonomy" id="2527873"/>
    <lineage>
        <taxon>Bacteria</taxon>
        <taxon>Bacillati</taxon>
        <taxon>Bacillota</taxon>
        <taxon>Bacilli</taxon>
        <taxon>Bacillales</taxon>
        <taxon>Paenibacillaceae</taxon>
        <taxon>Paenibacillus</taxon>
    </lineage>
</organism>
<keyword evidence="11" id="KW-1185">Reference proteome</keyword>
<dbReference type="InterPro" id="IPR008844">
    <property type="entry name" value="Spore_GerAC-like"/>
</dbReference>
<evidence type="ECO:0000259" key="8">
    <source>
        <dbReference type="Pfam" id="PF05504"/>
    </source>
</evidence>
<dbReference type="PANTHER" id="PTHR35789">
    <property type="entry name" value="SPORE GERMINATION PROTEIN B3"/>
    <property type="match status" value="1"/>
</dbReference>
<keyword evidence="7" id="KW-0449">Lipoprotein</keyword>
<dbReference type="Pfam" id="PF05504">
    <property type="entry name" value="Spore_GerAC"/>
    <property type="match status" value="1"/>
</dbReference>
<keyword evidence="3" id="KW-0309">Germination</keyword>
<dbReference type="EMBL" id="SIRE01000005">
    <property type="protein sequence ID" value="TBL80407.1"/>
    <property type="molecule type" value="Genomic_DNA"/>
</dbReference>
<dbReference type="GO" id="GO:0009847">
    <property type="term" value="P:spore germination"/>
    <property type="evidence" value="ECO:0007669"/>
    <property type="project" value="InterPro"/>
</dbReference>
<reference evidence="10 11" key="1">
    <citation type="submission" date="2019-02" db="EMBL/GenBank/DDBJ databases">
        <title>Paenibacillus sp. nov., isolated from surface-sterilized tissue of Thalictrum simplex L.</title>
        <authorList>
            <person name="Tuo L."/>
        </authorList>
    </citation>
    <scope>NUCLEOTIDE SEQUENCE [LARGE SCALE GENOMIC DNA]</scope>
    <source>
        <strain evidence="10 11">N2SHLJ1</strain>
    </source>
</reference>
<keyword evidence="6" id="KW-0564">Palmitate</keyword>
<evidence type="ECO:0000313" key="10">
    <source>
        <dbReference type="EMBL" id="TBL80407.1"/>
    </source>
</evidence>
<dbReference type="Proteomes" id="UP000293142">
    <property type="component" value="Unassembled WGS sequence"/>
</dbReference>
<dbReference type="Pfam" id="PF25198">
    <property type="entry name" value="Spore_GerAC_N"/>
    <property type="match status" value="1"/>
</dbReference>
<dbReference type="GO" id="GO:0016020">
    <property type="term" value="C:membrane"/>
    <property type="evidence" value="ECO:0007669"/>
    <property type="project" value="UniProtKB-SubCell"/>
</dbReference>
<dbReference type="Gene3D" id="3.30.300.210">
    <property type="entry name" value="Nutrient germinant receptor protein C, domain 3"/>
    <property type="match status" value="1"/>
</dbReference>
<dbReference type="PROSITE" id="PS51257">
    <property type="entry name" value="PROKAR_LIPOPROTEIN"/>
    <property type="match status" value="1"/>
</dbReference>
<comment type="caution">
    <text evidence="10">The sequence shown here is derived from an EMBL/GenBank/DDBJ whole genome shotgun (WGS) entry which is preliminary data.</text>
</comment>
<dbReference type="InterPro" id="IPR057336">
    <property type="entry name" value="GerAC_N"/>
</dbReference>
<dbReference type="RefSeq" id="WP_131012820.1">
    <property type="nucleotide sequence ID" value="NZ_SIRE01000005.1"/>
</dbReference>
<keyword evidence="4" id="KW-0732">Signal</keyword>
<evidence type="ECO:0000256" key="5">
    <source>
        <dbReference type="ARBA" id="ARBA00023136"/>
    </source>
</evidence>
<protein>
    <submittedName>
        <fullName evidence="10">Ger(X)C family spore germination protein</fullName>
    </submittedName>
</protein>
<name>A0A4Q9DXB4_9BACL</name>
<dbReference type="PANTHER" id="PTHR35789:SF1">
    <property type="entry name" value="SPORE GERMINATION PROTEIN B3"/>
    <property type="match status" value="1"/>
</dbReference>
<proteinExistence type="inferred from homology"/>
<evidence type="ECO:0000313" key="11">
    <source>
        <dbReference type="Proteomes" id="UP000293142"/>
    </source>
</evidence>
<evidence type="ECO:0000256" key="2">
    <source>
        <dbReference type="ARBA" id="ARBA00007886"/>
    </source>
</evidence>
<evidence type="ECO:0000256" key="3">
    <source>
        <dbReference type="ARBA" id="ARBA00022544"/>
    </source>
</evidence>
<dbReference type="NCBIfam" id="TIGR02887">
    <property type="entry name" value="spore_ger_x_C"/>
    <property type="match status" value="1"/>
</dbReference>
<evidence type="ECO:0000256" key="7">
    <source>
        <dbReference type="ARBA" id="ARBA00023288"/>
    </source>
</evidence>
<gene>
    <name evidence="10" type="ORF">EYB31_08305</name>
</gene>
<dbReference type="InterPro" id="IPR038501">
    <property type="entry name" value="Spore_GerAC_C_sf"/>
</dbReference>
<evidence type="ECO:0000256" key="4">
    <source>
        <dbReference type="ARBA" id="ARBA00022729"/>
    </source>
</evidence>
<sequence>MKNWLRLALIPLLFGLTGCWDLHNIENQNYITALGFDYVDNEYIAYGQLLDFSAVAKQESGRPATPATTWVGKGKGKAYNLALNDLYRTSQQRILWSQVTSIMITERALKQGTDNFNDALSRYREFRKTPWIFGTQRDIGELMTTPAFYNLSELDTISHEPTETYRQRAWIEPIRYMYFMGDKQEPGKTVILPSLNINTTHWTRDNKPDPKLIMDGAFLFNDKQFYGRLGDKQLKGLRWMTKSTLRSPIMVEQNNVKVVLSLGKPQHHFKSSLVDGEPKFSLKLELTGNIVEMAEKTDEDGIIKKAEALVKQEILYTYRQGLGIHADIFQLENVFFKEHYKEWKQLNKDKKFELKDSSLASIDVNLRLSHSGLTTR</sequence>
<evidence type="ECO:0000256" key="1">
    <source>
        <dbReference type="ARBA" id="ARBA00004635"/>
    </source>
</evidence>
<evidence type="ECO:0000259" key="9">
    <source>
        <dbReference type="Pfam" id="PF25198"/>
    </source>
</evidence>
<keyword evidence="5" id="KW-0472">Membrane</keyword>
<accession>A0A4Q9DXB4</accession>